<dbReference type="EMBL" id="JAMKFB020000005">
    <property type="protein sequence ID" value="KAL0193575.1"/>
    <property type="molecule type" value="Genomic_DNA"/>
</dbReference>
<proteinExistence type="predicted"/>
<comment type="caution">
    <text evidence="2">The sequence shown here is derived from an EMBL/GenBank/DDBJ whole genome shotgun (WGS) entry which is preliminary data.</text>
</comment>
<keyword evidence="3" id="KW-1185">Reference proteome</keyword>
<gene>
    <name evidence="2" type="ORF">M9458_011871</name>
</gene>
<reference evidence="2 3" key="1">
    <citation type="submission" date="2024-05" db="EMBL/GenBank/DDBJ databases">
        <title>Genome sequencing and assembly of Indian major carp, Cirrhinus mrigala (Hamilton, 1822).</title>
        <authorList>
            <person name="Mohindra V."/>
            <person name="Chowdhury L.M."/>
            <person name="Lal K."/>
            <person name="Jena J.K."/>
        </authorList>
    </citation>
    <scope>NUCLEOTIDE SEQUENCE [LARGE SCALE GENOMIC DNA]</scope>
    <source>
        <strain evidence="2">CM1030</strain>
        <tissue evidence="2">Blood</tissue>
    </source>
</reference>
<feature type="compositionally biased region" description="Acidic residues" evidence="1">
    <location>
        <begin position="47"/>
        <end position="57"/>
    </location>
</feature>
<evidence type="ECO:0000313" key="2">
    <source>
        <dbReference type="EMBL" id="KAL0193575.1"/>
    </source>
</evidence>
<organism evidence="2 3">
    <name type="scientific">Cirrhinus mrigala</name>
    <name type="common">Mrigala</name>
    <dbReference type="NCBI Taxonomy" id="683832"/>
    <lineage>
        <taxon>Eukaryota</taxon>
        <taxon>Metazoa</taxon>
        <taxon>Chordata</taxon>
        <taxon>Craniata</taxon>
        <taxon>Vertebrata</taxon>
        <taxon>Euteleostomi</taxon>
        <taxon>Actinopterygii</taxon>
        <taxon>Neopterygii</taxon>
        <taxon>Teleostei</taxon>
        <taxon>Ostariophysi</taxon>
        <taxon>Cypriniformes</taxon>
        <taxon>Cyprinidae</taxon>
        <taxon>Labeoninae</taxon>
        <taxon>Labeonini</taxon>
        <taxon>Cirrhinus</taxon>
    </lineage>
</organism>
<feature type="region of interest" description="Disordered" evidence="1">
    <location>
        <begin position="23"/>
        <end position="57"/>
    </location>
</feature>
<name>A0ABD0R4X8_CIRMR</name>
<dbReference type="Proteomes" id="UP001529510">
    <property type="component" value="Unassembled WGS sequence"/>
</dbReference>
<accession>A0ABD0R4X8</accession>
<sequence>GNPMVAGFQDDLDPDDAELEPRASVATKDLDINLSSDEEGPNPSVTQDEDLDPEPHL</sequence>
<protein>
    <submittedName>
        <fullName evidence="2">Uncharacterized protein</fullName>
    </submittedName>
</protein>
<evidence type="ECO:0000256" key="1">
    <source>
        <dbReference type="SAM" id="MobiDB-lite"/>
    </source>
</evidence>
<evidence type="ECO:0000313" key="3">
    <source>
        <dbReference type="Proteomes" id="UP001529510"/>
    </source>
</evidence>
<feature type="non-terminal residue" evidence="2">
    <location>
        <position position="1"/>
    </location>
</feature>
<dbReference type="AlphaFoldDB" id="A0ABD0R4X8"/>